<dbReference type="AlphaFoldDB" id="A0A7M1WB16"/>
<organism evidence="1">
    <name type="scientific">Vibrio parahaemolyticus</name>
    <dbReference type="NCBI Taxonomy" id="670"/>
    <lineage>
        <taxon>Bacteria</taxon>
        <taxon>Pseudomonadati</taxon>
        <taxon>Pseudomonadota</taxon>
        <taxon>Gammaproteobacteria</taxon>
        <taxon>Vibrionales</taxon>
        <taxon>Vibrionaceae</taxon>
        <taxon>Vibrio</taxon>
    </lineage>
</organism>
<evidence type="ECO:0000313" key="1">
    <source>
        <dbReference type="EMBL" id="QOS24159.1"/>
    </source>
</evidence>
<proteinExistence type="predicted"/>
<name>A0A7M1WB16_VIBPH</name>
<accession>A0A7M1WB16</accession>
<reference evidence="1" key="1">
    <citation type="submission" date="2020-08" db="EMBL/GenBank/DDBJ databases">
        <title>Genetic structure, function and evolution of capsule biosynthesis loci in Vibrio parahaemolyticus.</title>
        <authorList>
            <person name="Li L."/>
            <person name="Bian S."/>
        </authorList>
    </citation>
    <scope>NUCLEOTIDE SEQUENCE</scope>
    <source>
        <strain evidence="1">VP195</strain>
    </source>
</reference>
<evidence type="ECO:0008006" key="2">
    <source>
        <dbReference type="Google" id="ProtNLM"/>
    </source>
</evidence>
<protein>
    <recommendedName>
        <fullName evidence="2">Helix-turn-helix domain-containing protein</fullName>
    </recommendedName>
</protein>
<dbReference type="EMBL" id="MT898262">
    <property type="protein sequence ID" value="QOS24159.1"/>
    <property type="molecule type" value="Genomic_DNA"/>
</dbReference>
<gene>
    <name evidence="1" type="ORF">VP195_00019</name>
</gene>
<sequence>MYEVCDGRGIICRRCCISRPTLRWWMKQYILNGIDGLESERRRFHSSQDTKSTDKLPALTLEMGKKINLERGVYRLN</sequence>